<dbReference type="EMBL" id="CP001787">
    <property type="protein sequence ID" value="ACX72813.1"/>
    <property type="molecule type" value="Genomic_DNA"/>
</dbReference>
<dbReference type="HOGENOM" id="CLU_2930273_0_0_2"/>
<dbReference type="RefSeq" id="WP_015733033.1">
    <property type="nucleotide sequence ID" value="NC_013407.1"/>
</dbReference>
<proteinExistence type="predicted"/>
<dbReference type="GeneID" id="8513292"/>
<dbReference type="AlphaFoldDB" id="C9RGW1"/>
<gene>
    <name evidence="1" type="ordered locus">Metvu_0955</name>
</gene>
<dbReference type="KEGG" id="mvu:Metvu_0955"/>
<name>C9RGW1_METVM</name>
<evidence type="ECO:0000313" key="2">
    <source>
        <dbReference type="Proteomes" id="UP000002063"/>
    </source>
</evidence>
<accession>C9RGW1</accession>
<reference evidence="1" key="1">
    <citation type="submission" date="2009-10" db="EMBL/GenBank/DDBJ databases">
        <title>Complete sequence of chromosome of Methanocaldococcus vulcanius M7.</title>
        <authorList>
            <consortium name="US DOE Joint Genome Institute"/>
            <person name="Lucas S."/>
            <person name="Copeland A."/>
            <person name="Lapidus A."/>
            <person name="Glavina del Rio T."/>
            <person name="Dalin E."/>
            <person name="Tice H."/>
            <person name="Bruce D."/>
            <person name="Goodwin L."/>
            <person name="Pitluck S."/>
            <person name="Lcollab F.I."/>
            <person name="Brettin T."/>
            <person name="Detter J.C."/>
            <person name="Han C."/>
            <person name="Tapia R."/>
            <person name="Kuske C.R."/>
            <person name="Schmutz J."/>
            <person name="Larimer F."/>
            <person name="Land M."/>
            <person name="Hauser L."/>
            <person name="Kyrpides N."/>
            <person name="Ovchinikova G."/>
            <person name="Sieprawska-Lupa M."/>
            <person name="Whitman W.B."/>
            <person name="Woyke T."/>
        </authorList>
    </citation>
    <scope>NUCLEOTIDE SEQUENCE [LARGE SCALE GENOMIC DNA]</scope>
    <source>
        <strain evidence="1">M7</strain>
    </source>
</reference>
<evidence type="ECO:0000313" key="1">
    <source>
        <dbReference type="EMBL" id="ACX72813.1"/>
    </source>
</evidence>
<organism evidence="1 2">
    <name type="scientific">Methanocaldococcus vulcanius (strain ATCC 700851 / DSM 12094 / M7)</name>
    <name type="common">Methanococcus vulcanius</name>
    <dbReference type="NCBI Taxonomy" id="579137"/>
    <lineage>
        <taxon>Archaea</taxon>
        <taxon>Methanobacteriati</taxon>
        <taxon>Methanobacteriota</taxon>
        <taxon>Methanomada group</taxon>
        <taxon>Methanococci</taxon>
        <taxon>Methanococcales</taxon>
        <taxon>Methanocaldococcaceae</taxon>
        <taxon>Methanocaldococcus</taxon>
    </lineage>
</organism>
<dbReference type="Proteomes" id="UP000002063">
    <property type="component" value="Chromosome"/>
</dbReference>
<keyword evidence="2" id="KW-1185">Reference proteome</keyword>
<protein>
    <submittedName>
        <fullName evidence="1">Uncharacterized protein</fullName>
    </submittedName>
</protein>
<sequence length="60" mass="6860">MKILRSFQSLYLYIKNKGGESNELKSARIVMENGIICFFISSIAMKLKSARIVMEIQDTT</sequence>